<organism evidence="3 4">
    <name type="scientific">Pleionea litopenaei</name>
    <dbReference type="NCBI Taxonomy" id="3070815"/>
    <lineage>
        <taxon>Bacteria</taxon>
        <taxon>Pseudomonadati</taxon>
        <taxon>Pseudomonadota</taxon>
        <taxon>Gammaproteobacteria</taxon>
        <taxon>Oceanospirillales</taxon>
        <taxon>Pleioneaceae</taxon>
        <taxon>Pleionea</taxon>
    </lineage>
</organism>
<gene>
    <name evidence="3" type="primary">gmtY</name>
    <name evidence="3" type="ORF">Q9312_15825</name>
</gene>
<protein>
    <submittedName>
        <fullName evidence="3">Gamma-mobile-trio recombinase GmtY</fullName>
    </submittedName>
</protein>
<dbReference type="EMBL" id="CP133548">
    <property type="protein sequence ID" value="WMS86689.1"/>
    <property type="molecule type" value="Genomic_DNA"/>
</dbReference>
<dbReference type="GO" id="GO:0015074">
    <property type="term" value="P:DNA integration"/>
    <property type="evidence" value="ECO:0007669"/>
    <property type="project" value="InterPro"/>
</dbReference>
<sequence length="481" mass="56135">MYNNPCEKYTIELAILYLPRSSFHIPLSNGYILCTNYYASWSMPYTQKINIKYIDNDTGAMINLPGLYCEKGLIISHLRYLALHQHKSESWKERSLFSLGLLLTYINSVKSFDKATELLRSFSNALVTGTINFETLNDPLDLYWKARNIADANNILYHITKYTDYLASQDGYESSRVNPFRKASCYEERLNWCAYYQKQANVFLNHLYKKNNVYIENQRVREINGIIAPKVDQEKAIKFPDSEIEKFLQVGFVKKGQQDYKLIAMTMLMNFGGLRKSELFHLFVSDITLNPNRESEALVRVYHPEYGRSPDPKFDNRATYLMSTTRYLPRTKYRLSERLYSGWKGPLLTSRSNFFEVIFNPAEKAEEFLKVWVNYLKYQRVEPSEGDPHPFAFTNSRGAPETLKNFQRKHKLAVEKIGLECRKELGTTEHGHRHAYGYRCRKAGLSQIEIQRAMHHKSPMSCLVYTCPTSEEIRIELGKTE</sequence>
<dbReference type="Gene3D" id="1.10.443.10">
    <property type="entry name" value="Intergrase catalytic core"/>
    <property type="match status" value="1"/>
</dbReference>
<dbReference type="Proteomes" id="UP001239782">
    <property type="component" value="Chromosome"/>
</dbReference>
<evidence type="ECO:0000256" key="1">
    <source>
        <dbReference type="ARBA" id="ARBA00023172"/>
    </source>
</evidence>
<dbReference type="KEGG" id="plei:Q9312_15825"/>
<proteinExistence type="predicted"/>
<dbReference type="AlphaFoldDB" id="A0AA51RSJ8"/>
<accession>A0AA51RSJ8</accession>
<keyword evidence="1" id="KW-0233">DNA recombination</keyword>
<dbReference type="InterPro" id="IPR011010">
    <property type="entry name" value="DNA_brk_join_enz"/>
</dbReference>
<name>A0AA51RSJ8_9GAMM</name>
<dbReference type="RefSeq" id="WP_309201834.1">
    <property type="nucleotide sequence ID" value="NZ_CP133548.1"/>
</dbReference>
<evidence type="ECO:0000259" key="2">
    <source>
        <dbReference type="PROSITE" id="PS51898"/>
    </source>
</evidence>
<evidence type="ECO:0000313" key="3">
    <source>
        <dbReference type="EMBL" id="WMS86689.1"/>
    </source>
</evidence>
<dbReference type="GO" id="GO:0006310">
    <property type="term" value="P:DNA recombination"/>
    <property type="evidence" value="ECO:0007669"/>
    <property type="project" value="UniProtKB-KW"/>
</dbReference>
<dbReference type="InterPro" id="IPR013762">
    <property type="entry name" value="Integrase-like_cat_sf"/>
</dbReference>
<dbReference type="CDD" id="cd00397">
    <property type="entry name" value="DNA_BRE_C"/>
    <property type="match status" value="1"/>
</dbReference>
<feature type="domain" description="Tyr recombinase" evidence="2">
    <location>
        <begin position="234"/>
        <end position="478"/>
    </location>
</feature>
<dbReference type="PROSITE" id="PS51898">
    <property type="entry name" value="TYR_RECOMBINASE"/>
    <property type="match status" value="1"/>
</dbReference>
<keyword evidence="4" id="KW-1185">Reference proteome</keyword>
<dbReference type="InterPro" id="IPR002104">
    <property type="entry name" value="Integrase_catalytic"/>
</dbReference>
<evidence type="ECO:0000313" key="4">
    <source>
        <dbReference type="Proteomes" id="UP001239782"/>
    </source>
</evidence>
<dbReference type="NCBIfam" id="NF040693">
    <property type="entry name" value="recomb_GmtY"/>
    <property type="match status" value="1"/>
</dbReference>
<dbReference type="SUPFAM" id="SSF56349">
    <property type="entry name" value="DNA breaking-rejoining enzymes"/>
    <property type="match status" value="1"/>
</dbReference>
<reference evidence="3 4" key="1">
    <citation type="submission" date="2023-08" db="EMBL/GenBank/DDBJ databases">
        <title>Pleionea litopenaei sp. nov., isolated from stomach of juvenile Litopenaeus vannamei.</title>
        <authorList>
            <person name="Rho A.M."/>
            <person name="Hwang C.Y."/>
        </authorList>
    </citation>
    <scope>NUCLEOTIDE SEQUENCE [LARGE SCALE GENOMIC DNA]</scope>
    <source>
        <strain evidence="3 4">HL-JVS1</strain>
    </source>
</reference>
<dbReference type="GO" id="GO:0003677">
    <property type="term" value="F:DNA binding"/>
    <property type="evidence" value="ECO:0007669"/>
    <property type="project" value="InterPro"/>
</dbReference>